<keyword evidence="3" id="KW-1185">Reference proteome</keyword>
<gene>
    <name evidence="2" type="ORF">GMB86_04350</name>
</gene>
<sequence length="163" mass="19314">MCSHTLVRGGTCMEEIKIKALRDEGVIPETTYRLLCKLIKLKEDESKQKKRRLWVSTTLVSLYTFFVFYLFFIKLSGLTVLDPMRSVSTDPVILCFGLLCILIHFIWVSARNKYEEAKGDFDDLRKEMIDRYEELWFKQIDQNGKDEALRFLNDEKDINLYHK</sequence>
<comment type="caution">
    <text evidence="2">The sequence shown here is derived from an EMBL/GenBank/DDBJ whole genome shotgun (WGS) entry which is preliminary data.</text>
</comment>
<evidence type="ECO:0000313" key="2">
    <source>
        <dbReference type="EMBL" id="MTT31247.1"/>
    </source>
</evidence>
<protein>
    <submittedName>
        <fullName evidence="2">DUF2663 family protein</fullName>
    </submittedName>
</protein>
<dbReference type="EMBL" id="WNHB01000005">
    <property type="protein sequence ID" value="MTT31247.1"/>
    <property type="molecule type" value="Genomic_DNA"/>
</dbReference>
<evidence type="ECO:0000313" key="3">
    <source>
        <dbReference type="Proteomes" id="UP000440978"/>
    </source>
</evidence>
<keyword evidence="1" id="KW-0812">Transmembrane</keyword>
<feature type="transmembrane region" description="Helical" evidence="1">
    <location>
        <begin position="53"/>
        <end position="71"/>
    </location>
</feature>
<dbReference type="OrthoDB" id="2969742at2"/>
<keyword evidence="1" id="KW-0472">Membrane</keyword>
<organism evidence="2 3">
    <name type="scientific">Terrilactibacillus tamarindi</name>
    <dbReference type="NCBI Taxonomy" id="2599694"/>
    <lineage>
        <taxon>Bacteria</taxon>
        <taxon>Bacillati</taxon>
        <taxon>Bacillota</taxon>
        <taxon>Bacilli</taxon>
        <taxon>Bacillales</taxon>
        <taxon>Bacillaceae</taxon>
        <taxon>Terrilactibacillus</taxon>
    </lineage>
</organism>
<dbReference type="Pfam" id="PF10864">
    <property type="entry name" value="DUF2663"/>
    <property type="match status" value="1"/>
</dbReference>
<keyword evidence="1" id="KW-1133">Transmembrane helix</keyword>
<name>A0A6N8CQ06_9BACI</name>
<dbReference type="InterPro" id="IPR020210">
    <property type="entry name" value="Uncharacterised_YpbF_TM"/>
</dbReference>
<evidence type="ECO:0000256" key="1">
    <source>
        <dbReference type="SAM" id="Phobius"/>
    </source>
</evidence>
<feature type="transmembrane region" description="Helical" evidence="1">
    <location>
        <begin position="91"/>
        <end position="110"/>
    </location>
</feature>
<accession>A0A6N8CQ06</accession>
<dbReference type="AlphaFoldDB" id="A0A6N8CQ06"/>
<reference evidence="2 3" key="1">
    <citation type="submission" date="2019-11" db="EMBL/GenBank/DDBJ databases">
        <title>Terrilactibacillus tamarindus sp. nov. BCM23-1 isolated from bark of Tamarindus indica.</title>
        <authorList>
            <person name="Kingkaew E."/>
            <person name="Tanasupawat S."/>
        </authorList>
    </citation>
    <scope>NUCLEOTIDE SEQUENCE [LARGE SCALE GENOMIC DNA]</scope>
    <source>
        <strain evidence="2 3">BCM23-1</strain>
    </source>
</reference>
<dbReference type="Proteomes" id="UP000440978">
    <property type="component" value="Unassembled WGS sequence"/>
</dbReference>
<proteinExistence type="predicted"/>